<keyword evidence="1" id="KW-0812">Transmembrane</keyword>
<dbReference type="InterPro" id="IPR019424">
    <property type="entry name" value="7TM_GPCR_Srsx"/>
</dbReference>
<sequence>MYYSHRTHYHCGRKATFGERFSTFLYISNIFCNVFATMLNAAAYVRARTMTKNVHRAQRQVHIIRYYLLISVLSTVLVSLPNTIALFQVYVKTVSDAISKPSVWMQTINSGIHLFVYLALNREFRKRALHLIRRDSGKMENSMKYPESLDGADRNLIHNGKHRRSEVIQCQKS</sequence>
<feature type="transmembrane region" description="Helical" evidence="1">
    <location>
        <begin position="103"/>
        <end position="120"/>
    </location>
</feature>
<dbReference type="SUPFAM" id="SSF81321">
    <property type="entry name" value="Family A G protein-coupled receptor-like"/>
    <property type="match status" value="1"/>
</dbReference>
<evidence type="ECO:0000313" key="2">
    <source>
        <dbReference type="EMBL" id="KHJ87264.1"/>
    </source>
</evidence>
<dbReference type="EMBL" id="KN558167">
    <property type="protein sequence ID" value="KHJ87264.1"/>
    <property type="molecule type" value="Genomic_DNA"/>
</dbReference>
<gene>
    <name evidence="2" type="ORF">OESDEN_12965</name>
</gene>
<name>A0A0B1SQN5_OESDE</name>
<proteinExistence type="predicted"/>
<evidence type="ECO:0008006" key="4">
    <source>
        <dbReference type="Google" id="ProtNLM"/>
    </source>
</evidence>
<dbReference type="OrthoDB" id="5835830at2759"/>
<keyword evidence="1" id="KW-0472">Membrane</keyword>
<reference evidence="2 3" key="1">
    <citation type="submission" date="2014-03" db="EMBL/GenBank/DDBJ databases">
        <title>Draft genome of the hookworm Oesophagostomum dentatum.</title>
        <authorList>
            <person name="Mitreva M."/>
        </authorList>
    </citation>
    <scope>NUCLEOTIDE SEQUENCE [LARGE SCALE GENOMIC DNA]</scope>
    <source>
        <strain evidence="2 3">OD-Hann</strain>
    </source>
</reference>
<dbReference type="Proteomes" id="UP000053660">
    <property type="component" value="Unassembled WGS sequence"/>
</dbReference>
<accession>A0A0B1SQN5</accession>
<dbReference type="Gene3D" id="1.20.1070.10">
    <property type="entry name" value="Rhodopsin 7-helix transmembrane proteins"/>
    <property type="match status" value="1"/>
</dbReference>
<organism evidence="2 3">
    <name type="scientific">Oesophagostomum dentatum</name>
    <name type="common">Nodular worm</name>
    <dbReference type="NCBI Taxonomy" id="61180"/>
    <lineage>
        <taxon>Eukaryota</taxon>
        <taxon>Metazoa</taxon>
        <taxon>Ecdysozoa</taxon>
        <taxon>Nematoda</taxon>
        <taxon>Chromadorea</taxon>
        <taxon>Rhabditida</taxon>
        <taxon>Rhabditina</taxon>
        <taxon>Rhabditomorpha</taxon>
        <taxon>Strongyloidea</taxon>
        <taxon>Strongylidae</taxon>
        <taxon>Oesophagostomum</taxon>
    </lineage>
</organism>
<evidence type="ECO:0000313" key="3">
    <source>
        <dbReference type="Proteomes" id="UP000053660"/>
    </source>
</evidence>
<dbReference type="Pfam" id="PF10320">
    <property type="entry name" value="7TM_GPCR_Srsx"/>
    <property type="match status" value="1"/>
</dbReference>
<keyword evidence="3" id="KW-1185">Reference proteome</keyword>
<feature type="transmembrane region" description="Helical" evidence="1">
    <location>
        <begin position="24"/>
        <end position="45"/>
    </location>
</feature>
<keyword evidence="1" id="KW-1133">Transmembrane helix</keyword>
<dbReference type="AlphaFoldDB" id="A0A0B1SQN5"/>
<protein>
    <recommendedName>
        <fullName evidence="4">G-protein coupled receptors family 1 profile domain-containing protein</fullName>
    </recommendedName>
</protein>
<evidence type="ECO:0000256" key="1">
    <source>
        <dbReference type="SAM" id="Phobius"/>
    </source>
</evidence>
<feature type="transmembrane region" description="Helical" evidence="1">
    <location>
        <begin position="66"/>
        <end position="91"/>
    </location>
</feature>